<dbReference type="EMBL" id="CP025791">
    <property type="protein sequence ID" value="AUP80250.1"/>
    <property type="molecule type" value="Genomic_DNA"/>
</dbReference>
<evidence type="ECO:0000259" key="1">
    <source>
        <dbReference type="PROSITE" id="PS50164"/>
    </source>
</evidence>
<proteinExistence type="predicted"/>
<dbReference type="PROSITE" id="PS50164">
    <property type="entry name" value="GIY_YIG"/>
    <property type="match status" value="1"/>
</dbReference>
<name>A0A2K9PT57_9FLAO</name>
<dbReference type="AlphaFoldDB" id="A0A2K9PT57"/>
<dbReference type="Proteomes" id="UP000235826">
    <property type="component" value="Chromosome"/>
</dbReference>
<evidence type="ECO:0000313" key="3">
    <source>
        <dbReference type="Proteomes" id="UP000235826"/>
    </source>
</evidence>
<sequence>MDYYVYILYSEKLDRCYIGSTSDVSKRLEKHL</sequence>
<evidence type="ECO:0000313" key="2">
    <source>
        <dbReference type="EMBL" id="AUP80250.1"/>
    </source>
</evidence>
<dbReference type="Gene3D" id="3.40.1440.10">
    <property type="entry name" value="GIY-YIG endonuclease"/>
    <property type="match status" value="1"/>
</dbReference>
<dbReference type="OrthoDB" id="1203060at2"/>
<dbReference type="KEGG" id="fek:C1H87_16665"/>
<feature type="domain" description="GIY-YIG" evidence="1">
    <location>
        <begin position="1"/>
        <end position="32"/>
    </location>
</feature>
<dbReference type="InterPro" id="IPR000305">
    <property type="entry name" value="GIY-YIG_endonuc"/>
</dbReference>
<dbReference type="Pfam" id="PF01541">
    <property type="entry name" value="GIY-YIG"/>
    <property type="match status" value="1"/>
</dbReference>
<protein>
    <recommendedName>
        <fullName evidence="1">GIY-YIG domain-containing protein</fullName>
    </recommendedName>
</protein>
<dbReference type="InterPro" id="IPR035901">
    <property type="entry name" value="GIY-YIG_endonuc_sf"/>
</dbReference>
<organism evidence="2 3">
    <name type="scientific">Flavivirga eckloniae</name>
    <dbReference type="NCBI Taxonomy" id="1803846"/>
    <lineage>
        <taxon>Bacteria</taxon>
        <taxon>Pseudomonadati</taxon>
        <taxon>Bacteroidota</taxon>
        <taxon>Flavobacteriia</taxon>
        <taxon>Flavobacteriales</taxon>
        <taxon>Flavobacteriaceae</taxon>
        <taxon>Flavivirga</taxon>
    </lineage>
</organism>
<accession>A0A2K9PT57</accession>
<dbReference type="SUPFAM" id="SSF82771">
    <property type="entry name" value="GIY-YIG endonuclease"/>
    <property type="match status" value="1"/>
</dbReference>
<dbReference type="RefSeq" id="WP_102756902.1">
    <property type="nucleotide sequence ID" value="NZ_CP025791.1"/>
</dbReference>
<gene>
    <name evidence="2" type="ORF">C1H87_16665</name>
</gene>
<keyword evidence="3" id="KW-1185">Reference proteome</keyword>
<reference evidence="2 3" key="1">
    <citation type="submission" date="2018-01" db="EMBL/GenBank/DDBJ databases">
        <title>Complete genome sequence of Flavivirga eckloniae ECD14 isolated from seaweed Ecklonia cava.</title>
        <authorList>
            <person name="Lee J.H."/>
            <person name="Baik K.S."/>
            <person name="Seong C.N."/>
        </authorList>
    </citation>
    <scope>NUCLEOTIDE SEQUENCE [LARGE SCALE GENOMIC DNA]</scope>
    <source>
        <strain evidence="2 3">ECD14</strain>
    </source>
</reference>